<feature type="domain" description="START" evidence="3">
    <location>
        <begin position="508"/>
        <end position="725"/>
    </location>
</feature>
<evidence type="ECO:0000313" key="5">
    <source>
        <dbReference type="Proteomes" id="UP000268162"/>
    </source>
</evidence>
<dbReference type="SUPFAM" id="SSF55961">
    <property type="entry name" value="Bet v1-like"/>
    <property type="match status" value="2"/>
</dbReference>
<evidence type="ECO:0000256" key="1">
    <source>
        <dbReference type="SAM" id="MobiDB-lite"/>
    </source>
</evidence>
<sequence>MPSTDPSIPNNRPTAAQASSTDLMGEADTAVRTTRVTEAVDVRRLSEVTHDDITTGVTQVAFLMGILPPIYSLYSTLLMYPMDNIHFTLVHLIFVVAIPALIKVLYDMFGLATLKSSSADGSTTYVSLSQQRVEETSFTSTDHARGPVTMVVPSRHISQPEGVSTTPPTDDPPAADTDTHERDAPQADPSTESNQTTSSSSSPVPPPHRYTEDCAQMVAELLKTVEEPSANSDEWKEVYNQTSPTPLQVYQKKGADFCFKMVAVINNTAETAFDLLADATRRPEWDDMCQQVKVVENLDNPTNPTGETAGAPPPTTKIQYVRTKPIWPTAARDVCLLSHNCRLPGHRYMSVTQSVLHPECPEYTAEGIVRMTAGIAGQIVYPLSTGADGTQPSCRVVQIADGNPGGWLPQSVVRFVATKAMPQSFKKVAQIIEGLPQQNESHLLPPVVEPSVATKKETTTTTPAPPAAASAKPSEATPPQSVAKYDAYATQCDQLAQRLVEMADSTLDDPQWQIIYNQTQPRLLQVYQKIGADYCFKIVGDIENSMYTAFDLLSDALRRPGWDSLCAEARILEPLPDAAETAAAAAQTHTKIQYLRMKPIWPTSARDTCVLSHSRAWPDGRLVNVTKSVEHPACPDREKSDGLVRMVAGIAGQVIGPIPSDDTSSPGDGHPRHPLPTAPRRCRVVQIIDGDPKGWIPKSVTKFVATKAVPGSFKKLNQVLANLPVQSASDLLPPAPTSTSNPAPAPAPASAPAPHATSMATTSAFTNGPTTTSPPIIVTGTTSTAGEPANVPNLARAFTQEELALKIIALENRIVTITEENNNLLRKALLVYEPDRDSSTSGGSGSGQRARSNSMTTAGTLARPRPKWTWVRPLLQWIVPIVAASVWTFVLPKWKRR</sequence>
<dbReference type="InterPro" id="IPR051213">
    <property type="entry name" value="START_lipid_transfer"/>
</dbReference>
<dbReference type="GO" id="GO:0005737">
    <property type="term" value="C:cytoplasm"/>
    <property type="evidence" value="ECO:0007669"/>
    <property type="project" value="UniProtKB-ARBA"/>
</dbReference>
<dbReference type="Gene3D" id="3.30.530.20">
    <property type="match status" value="2"/>
</dbReference>
<feature type="compositionally biased region" description="Polar residues" evidence="1">
    <location>
        <begin position="1"/>
        <end position="22"/>
    </location>
</feature>
<feature type="compositionally biased region" description="Low complexity" evidence="1">
    <location>
        <begin position="752"/>
        <end position="764"/>
    </location>
</feature>
<organism evidence="4 5">
    <name type="scientific">Dimargaris cristalligena</name>
    <dbReference type="NCBI Taxonomy" id="215637"/>
    <lineage>
        <taxon>Eukaryota</taxon>
        <taxon>Fungi</taxon>
        <taxon>Fungi incertae sedis</taxon>
        <taxon>Zoopagomycota</taxon>
        <taxon>Kickxellomycotina</taxon>
        <taxon>Dimargaritomycetes</taxon>
        <taxon>Dimargaritales</taxon>
        <taxon>Dimargaritaceae</taxon>
        <taxon>Dimargaris</taxon>
    </lineage>
</organism>
<feature type="transmembrane region" description="Helical" evidence="2">
    <location>
        <begin position="60"/>
        <end position="80"/>
    </location>
</feature>
<feature type="compositionally biased region" description="Low complexity" evidence="1">
    <location>
        <begin position="189"/>
        <end position="202"/>
    </location>
</feature>
<keyword evidence="2" id="KW-1133">Transmembrane helix</keyword>
<keyword evidence="2" id="KW-0472">Membrane</keyword>
<dbReference type="PANTHER" id="PTHR19308">
    <property type="entry name" value="PHOSPHATIDYLCHOLINE TRANSFER PROTEIN"/>
    <property type="match status" value="1"/>
</dbReference>
<feature type="transmembrane region" description="Helical" evidence="2">
    <location>
        <begin position="87"/>
        <end position="106"/>
    </location>
</feature>
<dbReference type="STRING" id="215637.A0A4P9ZNT6"/>
<accession>A0A4P9ZNT6</accession>
<feature type="region of interest" description="Disordered" evidence="1">
    <location>
        <begin position="453"/>
        <end position="479"/>
    </location>
</feature>
<feature type="transmembrane region" description="Helical" evidence="2">
    <location>
        <begin position="874"/>
        <end position="891"/>
    </location>
</feature>
<evidence type="ECO:0000259" key="3">
    <source>
        <dbReference type="PROSITE" id="PS50848"/>
    </source>
</evidence>
<keyword evidence="2" id="KW-0812">Transmembrane</keyword>
<evidence type="ECO:0000256" key="2">
    <source>
        <dbReference type="SAM" id="Phobius"/>
    </source>
</evidence>
<dbReference type="PANTHER" id="PTHR19308:SF14">
    <property type="entry name" value="START DOMAIN-CONTAINING PROTEIN"/>
    <property type="match status" value="1"/>
</dbReference>
<dbReference type="InterPro" id="IPR023393">
    <property type="entry name" value="START-like_dom_sf"/>
</dbReference>
<feature type="region of interest" description="Disordered" evidence="1">
    <location>
        <begin position="654"/>
        <end position="682"/>
    </location>
</feature>
<feature type="domain" description="START" evidence="3">
    <location>
        <begin position="230"/>
        <end position="437"/>
    </location>
</feature>
<dbReference type="PROSITE" id="PS50848">
    <property type="entry name" value="START"/>
    <property type="match status" value="2"/>
</dbReference>
<dbReference type="CDD" id="cd00177">
    <property type="entry name" value="START"/>
    <property type="match status" value="2"/>
</dbReference>
<proteinExistence type="predicted"/>
<dbReference type="GO" id="GO:0008289">
    <property type="term" value="F:lipid binding"/>
    <property type="evidence" value="ECO:0007669"/>
    <property type="project" value="InterPro"/>
</dbReference>
<feature type="region of interest" description="Disordered" evidence="1">
    <location>
        <begin position="153"/>
        <end position="210"/>
    </location>
</feature>
<feature type="region of interest" description="Disordered" evidence="1">
    <location>
        <begin position="731"/>
        <end position="775"/>
    </location>
</feature>
<feature type="region of interest" description="Disordered" evidence="1">
    <location>
        <begin position="835"/>
        <end position="860"/>
    </location>
</feature>
<dbReference type="Pfam" id="PF01852">
    <property type="entry name" value="START"/>
    <property type="match status" value="2"/>
</dbReference>
<gene>
    <name evidence="4" type="ORF">BJ085DRAFT_41318</name>
</gene>
<feature type="compositionally biased region" description="Low complexity" evidence="1">
    <location>
        <begin position="165"/>
        <end position="176"/>
    </location>
</feature>
<dbReference type="SMART" id="SM00234">
    <property type="entry name" value="START"/>
    <property type="match status" value="2"/>
</dbReference>
<dbReference type="AlphaFoldDB" id="A0A4P9ZNT6"/>
<name>A0A4P9ZNT6_9FUNG</name>
<feature type="compositionally biased region" description="Polar residues" evidence="1">
    <location>
        <begin position="849"/>
        <end position="859"/>
    </location>
</feature>
<reference evidence="5" key="1">
    <citation type="journal article" date="2018" name="Nat. Microbiol.">
        <title>Leveraging single-cell genomics to expand the fungal tree of life.</title>
        <authorList>
            <person name="Ahrendt S.R."/>
            <person name="Quandt C.A."/>
            <person name="Ciobanu D."/>
            <person name="Clum A."/>
            <person name="Salamov A."/>
            <person name="Andreopoulos B."/>
            <person name="Cheng J.F."/>
            <person name="Woyke T."/>
            <person name="Pelin A."/>
            <person name="Henrissat B."/>
            <person name="Reynolds N.K."/>
            <person name="Benny G.L."/>
            <person name="Smith M.E."/>
            <person name="James T.Y."/>
            <person name="Grigoriev I.V."/>
        </authorList>
    </citation>
    <scope>NUCLEOTIDE SEQUENCE [LARGE SCALE GENOMIC DNA]</scope>
    <source>
        <strain evidence="5">RSA 468</strain>
    </source>
</reference>
<feature type="compositionally biased region" description="Low complexity" evidence="1">
    <location>
        <begin position="459"/>
        <end position="479"/>
    </location>
</feature>
<feature type="compositionally biased region" description="Polar residues" evidence="1">
    <location>
        <begin position="765"/>
        <end position="775"/>
    </location>
</feature>
<feature type="region of interest" description="Disordered" evidence="1">
    <location>
        <begin position="1"/>
        <end position="25"/>
    </location>
</feature>
<evidence type="ECO:0000313" key="4">
    <source>
        <dbReference type="EMBL" id="RKP34963.1"/>
    </source>
</evidence>
<protein>
    <recommendedName>
        <fullName evidence="3">START domain-containing protein</fullName>
    </recommendedName>
</protein>
<dbReference type="EMBL" id="ML003009">
    <property type="protein sequence ID" value="RKP34963.1"/>
    <property type="molecule type" value="Genomic_DNA"/>
</dbReference>
<dbReference type="InterPro" id="IPR002913">
    <property type="entry name" value="START_lipid-bd_dom"/>
</dbReference>
<dbReference type="Proteomes" id="UP000268162">
    <property type="component" value="Unassembled WGS sequence"/>
</dbReference>
<keyword evidence="5" id="KW-1185">Reference proteome</keyword>